<gene>
    <name evidence="2" type="ORF">LV75_006105</name>
</gene>
<keyword evidence="3" id="KW-1185">Reference proteome</keyword>
<evidence type="ECO:0000313" key="3">
    <source>
        <dbReference type="Proteomes" id="UP001205185"/>
    </source>
</evidence>
<keyword evidence="1" id="KW-0812">Transmembrane</keyword>
<feature type="transmembrane region" description="Helical" evidence="1">
    <location>
        <begin position="68"/>
        <end position="89"/>
    </location>
</feature>
<dbReference type="RefSeq" id="WP_253890770.1">
    <property type="nucleotide sequence ID" value="NZ_BAAAVB010000004.1"/>
</dbReference>
<protein>
    <recommendedName>
        <fullName evidence="4">DUF5313 family protein</fullName>
    </recommendedName>
</protein>
<keyword evidence="1" id="KW-0472">Membrane</keyword>
<evidence type="ECO:0008006" key="4">
    <source>
        <dbReference type="Google" id="ProtNLM"/>
    </source>
</evidence>
<reference evidence="2 3" key="1">
    <citation type="submission" date="2022-06" db="EMBL/GenBank/DDBJ databases">
        <title>Genomic Encyclopedia of Archaeal and Bacterial Type Strains, Phase II (KMG-II): from individual species to whole genera.</title>
        <authorList>
            <person name="Goeker M."/>
        </authorList>
    </citation>
    <scope>NUCLEOTIDE SEQUENCE [LARGE SCALE GENOMIC DNA]</scope>
    <source>
        <strain evidence="2 3">DSM 44255</strain>
    </source>
</reference>
<dbReference type="EMBL" id="JAMTCO010000017">
    <property type="protein sequence ID" value="MCP2273575.1"/>
    <property type="molecule type" value="Genomic_DNA"/>
</dbReference>
<feature type="transmembrane region" description="Helical" evidence="1">
    <location>
        <begin position="44"/>
        <end position="62"/>
    </location>
</feature>
<organism evidence="2 3">
    <name type="scientific">Actinokineospora diospyrosa</name>
    <dbReference type="NCBI Taxonomy" id="103728"/>
    <lineage>
        <taxon>Bacteria</taxon>
        <taxon>Bacillati</taxon>
        <taxon>Actinomycetota</taxon>
        <taxon>Actinomycetes</taxon>
        <taxon>Pseudonocardiales</taxon>
        <taxon>Pseudonocardiaceae</taxon>
        <taxon>Actinokineospora</taxon>
    </lineage>
</organism>
<name>A0ABT1ILQ1_9PSEU</name>
<proteinExistence type="predicted"/>
<accession>A0ABT1ILQ1</accession>
<evidence type="ECO:0000256" key="1">
    <source>
        <dbReference type="SAM" id="Phobius"/>
    </source>
</evidence>
<comment type="caution">
    <text evidence="2">The sequence shown here is derived from an EMBL/GenBank/DDBJ whole genome shotgun (WGS) entry which is preliminary data.</text>
</comment>
<evidence type="ECO:0000313" key="2">
    <source>
        <dbReference type="EMBL" id="MCP2273575.1"/>
    </source>
</evidence>
<sequence length="131" mass="14685">MSTPGPLRRAWYLLGGRVPDRFREWVLADAARPSWLAWFALRTLLRMVPLTTAITLGLLLGLDAPAGLALACGGLGLVVGVYFMLSYAIESTEYRMTRYGFPHGSAGQARRARTAERDRVRDERYAAAWRR</sequence>
<dbReference type="Proteomes" id="UP001205185">
    <property type="component" value="Unassembled WGS sequence"/>
</dbReference>
<keyword evidence="1" id="KW-1133">Transmembrane helix</keyword>
<dbReference type="InterPro" id="IPR035197">
    <property type="entry name" value="DUF5313"/>
</dbReference>
<dbReference type="Pfam" id="PF17240">
    <property type="entry name" value="DUF5313"/>
    <property type="match status" value="1"/>
</dbReference>